<evidence type="ECO:0000313" key="5">
    <source>
        <dbReference type="Proteomes" id="UP001062738"/>
    </source>
</evidence>
<dbReference type="SUPFAM" id="SSF51126">
    <property type="entry name" value="Pectin lyase-like"/>
    <property type="match status" value="1"/>
</dbReference>
<evidence type="ECO:0000256" key="2">
    <source>
        <dbReference type="SAM" id="SignalP"/>
    </source>
</evidence>
<dbReference type="SMART" id="SM00912">
    <property type="entry name" value="Haemagg_act"/>
    <property type="match status" value="1"/>
</dbReference>
<dbReference type="InterPro" id="IPR008638">
    <property type="entry name" value="FhaB/CdiA-like_TPS"/>
</dbReference>
<protein>
    <submittedName>
        <fullName evidence="4">Hemagglutinin repeat-containing protein</fullName>
    </submittedName>
</protein>
<dbReference type="Gene3D" id="2.160.20.10">
    <property type="entry name" value="Single-stranded right-handed beta-helix, Pectin lyase-like"/>
    <property type="match status" value="1"/>
</dbReference>
<feature type="region of interest" description="Disordered" evidence="1">
    <location>
        <begin position="1810"/>
        <end position="1836"/>
    </location>
</feature>
<sequence length="2710" mass="297008">MKGRLKRLIAVFMLFLHVVSLADGIVPDSAASKNLQIDKAANGVPLVNIEAPNQDGVSHNIYKDYNVDGRGAILNNSKDLTNSQLGGLIYGNPNLQNKKEATTIINEVSGVNKSRIEGYQEIAGKRANYILANPNGIYINGAGFINTGNVTFSTGNSFNLLNPENGTIEIDGKGLDLRNINKAELIARVAELSAPIYGGEEVNLKLGSKNNKPEYALDARALGSIYAGRINIIVNEDGVGVKTQAPMYATKGDVVISSRGKVYLKDTQAKGDIKVSSTETEIGNKLLAENSINIQNSKLSNKGQIQANNDIAITGNVDSSNLISTNKDITISGNLTNSGKILSKNINTKDLNNSGELYSENLTTINLENSNKINIKENINSSNILNKTNNSEIISKNLNTSNLNNKGNVKVVNNITSQEITNNGKLLVGNKVITNNIDNTEIVETKNLNSTNKIKSSGKILSDSITTKDISNSGNISSKAINTQNLVNSGEIVSNDLSSNNINNLKDIYVNGNLKANNLINSSKIESKNVEVDNLNNSGNLKVSDNLTTKDITNSNSIQVGKNINAEIIKNSNSIQARNITIEKSLDNSNGKLKSIDTNINTFDIKNDNGEILSSNNINIITANDINLSGKYIANNTLKIDANSLINNINLENSGKIKLNLKENLINNTQISSSKDLDITAKKVVNIGEIGSMANLAIDTDKLENKGALLFGNSEENKLKIKGNTENTGIINSLGKLEIGAENFTNKGQIASIKDLTINTQNFTNNKDSLVFSNENIKFDLKNDFLNTGEIYSGKNIDIKAIGNVTNETATISAQKNITIDAKKIANIGKVEQKNPTIKRESALDSDTNITEKQREEAKKYFQDLVDKKNKEKGITNPGWRTEGSYLLKDFKAEWIEKVKSNDISKLSYITADNDISLTSKEDIINEEGNILANNDITIIAPKVINKNFTRDVDIKIGWKAPIYKVSYREGHDYGGEHEGHNGGGGGGHYSSKIVEEEEYIGKITQTIGADKNTKIAAGKNLTIKAEVVGNKIKDNEKNNIKNKNATINKVNLSENNVNIDNVSLNKKNIEDRKVIDTKDYIFLPQGDKGLFKINKSENTTPGFSYLIETNIKYIDKSMFLGSDYFFKRIGFNPDKNIRLLGDSFYETRLINRAVLEGTGRRYLGAYKSDKEQMQALYDNAVSEQEDLNLSMGIALTKEQIARLKKDIIWYVEEEVEGQKVLVPKVYLTRNTLSKLKDNTISLEAGENLNITANEISNAGDITAKKVDLKVDNLVNKSSSENLATINADNINIEAKESLSNIGSTIKANENIKISANKVENISTHHINTNIVEIKKDNFENAASIEAGNNIEIKAKNLTNTAANIKADNDITIESDNTKINTLVLKDSENRKNYENSVINNVGSEIAGKNISINANNDIGIVGSDIKAKEKLSLNTKNVDISSAESNLYERSSNRSGYTINEIKRNVASNIEAKNIDISATKDVDIKGSNIVAKEETNVKADGNVNIVSATDSNYSEHKETHKKSFGRSKSEENISYQTYNVASNILGDKVNITSGKDVNILGSNIGAKDTGSISAKGNITEAATKDVNYSYHKKTKTGFMGLTGKSSTEKIREELNAESNLYIKNQGIIGGDIKVIGSNLVLGNNSIVNGKLTTDSNQLHSSYSYEESKKGFSGSIGGGGFSIGYGKSESGLKEKDLTNAKSNLVLGDGTVLNKGAEITATNLTHGQISVNNGDVKFGARKDTKDVETYSKSSGINLSVRIKSPALDRAKQGIDSFKQMKSGDMLGGIASATNTATGIVSGLASNQGTRLPLSAVNKNNSDDDNDDDQNNQDNTVGKDNLKLAEANNNFYANIGVNLGFTKSSSRTNLHNESAVVTTIRGKDENSSITYNNVKNIDYIGTQAQDDKFIYNNVENINKRAVELNNSYSSNSKNSGVSAGVNIGYGRKIVTDNTSISASTSKSKMNTDGTDFQNGLFVNIDEEHNNTKNMTLSGFNQVGGKVTGNIENLTIESKQNISNTSGSSKSGSIGFAPNGIPNSISANYSQTNGERKYVDTPTTFIIGEGSNLKVGKVENTAGAIGATGNGKLSIDEYIGHNLENNDETTTKGASLSLSESSIPISGVGINYANKDLESVTKNTVIGNVEIGKSSGDEINKDLSTMTEVTKDEDTKTNVFVESQTIRYVVNPESFKQDLQKAKDEITDMGNVVENTINPKGEDKRNIFANLRAQRGGTTFYNVIGSRAEALNEALKDRTINEKQFKEEVRKVIKGYGKDIGIDFEVVYLDEKTMPKDAKGSTGAAFINKETGKMLIPIDVKKIKDTGSLWGVIAEEVSHVQDGLAGRQDKKVAEDKTNDEKGLESLGRPINDYVKNKLGDDNNSKISLTTDGIDLTNADVGEKVGDYMSPEDLKYKKYYREEGLPKIDKVEMTFDTIADSYSERMEKDFKNLKNKENVLKYKKIYQENLRLGEHKLDKDENERNAKRNMVKEMSKEINTDTMISEVSKDLLSIYGASAEIRSLLLTRKKEKVTVNGKEKNEIRKVLILDDAIPKKKMQLLWARPKSTKNINQIVKFWEGKMEDNETFTLEYNDREKMKNTLNFTGDREFYAFGTTTLYQSTYGTITKTEDGKYDVDIKILFQYKDKFDDVKNINPLPGAKQDRKKEFKGGKSFYFETEVKEIQIKQKVNSLDQLNLGRIIENKMQSGEKIYENNKK</sequence>
<gene>
    <name evidence="4" type="ORF">OCK72_08390</name>
</gene>
<feature type="compositionally biased region" description="Basic and acidic residues" evidence="1">
    <location>
        <begin position="2341"/>
        <end position="2357"/>
    </location>
</feature>
<organism evidence="4 5">
    <name type="scientific">Fusobacterium simiae</name>
    <dbReference type="NCBI Taxonomy" id="855"/>
    <lineage>
        <taxon>Bacteria</taxon>
        <taxon>Fusobacteriati</taxon>
        <taxon>Fusobacteriota</taxon>
        <taxon>Fusobacteriia</taxon>
        <taxon>Fusobacteriales</taxon>
        <taxon>Fusobacteriaceae</taxon>
        <taxon>Fusobacterium</taxon>
    </lineage>
</organism>
<reference evidence="4" key="1">
    <citation type="submission" date="2022-09" db="EMBL/GenBank/DDBJ databases">
        <authorList>
            <person name="Zoaiter M."/>
        </authorList>
    </citation>
    <scope>NUCLEOTIDE SEQUENCE</scope>
    <source>
        <strain evidence="4">DSM 19848</strain>
    </source>
</reference>
<dbReference type="InterPro" id="IPR025157">
    <property type="entry name" value="Hemagglutinin_rpt"/>
</dbReference>
<comment type="caution">
    <text evidence="4">The sequence shown here is derived from an EMBL/GenBank/DDBJ whole genome shotgun (WGS) entry which is preliminary data.</text>
</comment>
<evidence type="ECO:0000256" key="1">
    <source>
        <dbReference type="SAM" id="MobiDB-lite"/>
    </source>
</evidence>
<feature type="domain" description="Filamentous haemagglutinin FhaB/tRNA nuclease CdiA-like TPS" evidence="3">
    <location>
        <begin position="41"/>
        <end position="161"/>
    </location>
</feature>
<proteinExistence type="predicted"/>
<feature type="chain" id="PRO_5045171147" evidence="2">
    <location>
        <begin position="23"/>
        <end position="2710"/>
    </location>
</feature>
<feature type="signal peptide" evidence="2">
    <location>
        <begin position="1"/>
        <end position="22"/>
    </location>
</feature>
<keyword evidence="5" id="KW-1185">Reference proteome</keyword>
<dbReference type="EMBL" id="JAOXXL010000026">
    <property type="protein sequence ID" value="MCY7008656.1"/>
    <property type="molecule type" value="Genomic_DNA"/>
</dbReference>
<dbReference type="Proteomes" id="UP001062738">
    <property type="component" value="Unassembled WGS sequence"/>
</dbReference>
<name>A0ABT4DMM8_FUSSI</name>
<accession>A0ABT4DMM8</accession>
<dbReference type="InterPro" id="IPR012334">
    <property type="entry name" value="Pectin_lyas_fold"/>
</dbReference>
<dbReference type="Pfam" id="PF13332">
    <property type="entry name" value="Fil_haemagg_2"/>
    <property type="match status" value="3"/>
</dbReference>
<feature type="region of interest" description="Disordered" evidence="1">
    <location>
        <begin position="2339"/>
        <end position="2360"/>
    </location>
</feature>
<evidence type="ECO:0000313" key="4">
    <source>
        <dbReference type="EMBL" id="MCY7008656.1"/>
    </source>
</evidence>
<dbReference type="Pfam" id="PF05860">
    <property type="entry name" value="TPS"/>
    <property type="match status" value="1"/>
</dbReference>
<dbReference type="RefSeq" id="WP_265152483.1">
    <property type="nucleotide sequence ID" value="NZ_JAOXXL010000026.1"/>
</dbReference>
<evidence type="ECO:0000259" key="3">
    <source>
        <dbReference type="SMART" id="SM00912"/>
    </source>
</evidence>
<keyword evidence="2" id="KW-0732">Signal</keyword>
<dbReference type="InterPro" id="IPR011050">
    <property type="entry name" value="Pectin_lyase_fold/virulence"/>
</dbReference>